<organism evidence="3 4">
    <name type="scientific">Candidatus Mycobacterium methanotrophicum</name>
    <dbReference type="NCBI Taxonomy" id="2943498"/>
    <lineage>
        <taxon>Bacteria</taxon>
        <taxon>Bacillati</taxon>
        <taxon>Actinomycetota</taxon>
        <taxon>Actinomycetes</taxon>
        <taxon>Mycobacteriales</taxon>
        <taxon>Mycobacteriaceae</taxon>
        <taxon>Mycobacterium</taxon>
    </lineage>
</organism>
<keyword evidence="1" id="KW-0808">Transferase</keyword>
<gene>
    <name evidence="3" type="ORF">M5I08_06160</name>
</gene>
<dbReference type="PANTHER" id="PTHR43861:SF3">
    <property type="entry name" value="PUTATIVE (AFU_ORTHOLOGUE AFUA_2G14390)-RELATED"/>
    <property type="match status" value="1"/>
</dbReference>
<evidence type="ECO:0000313" key="4">
    <source>
        <dbReference type="Proteomes" id="UP001056610"/>
    </source>
</evidence>
<dbReference type="InterPro" id="IPR041698">
    <property type="entry name" value="Methyltransf_25"/>
</dbReference>
<dbReference type="RefSeq" id="WP_219065641.1">
    <property type="nucleotide sequence ID" value="NZ_CAJUXY010000002.1"/>
</dbReference>
<proteinExistence type="predicted"/>
<sequence length="209" mass="22303">MDAQAWDARYGGAEPLWGVEPNRFVAAEMSAATPGRALDVACGEGRNAIWLASRGWQAVGVDFSKQGLERAAQLARRAGVADRVDFQVVDVVHETLPAGSFDAVIVAYLQLPQTPRRAALRNAAAAVAPGGTLLVVGHDSTNLADGVGGPQDIEVLFTPQDVVADLAGLTEFVVQKAQKVRRPVPDADRDAIDALVRLRRETRDGESRK</sequence>
<reference evidence="3" key="1">
    <citation type="submission" date="2022-05" db="EMBL/GenBank/DDBJ databases">
        <title>A methanotrophic Mycobacterium dominates a cave microbial ecosystem.</title>
        <authorList>
            <person name="Van Spanning R.J.M."/>
            <person name="Guan Q."/>
            <person name="Melkonian C."/>
            <person name="Gallant J."/>
            <person name="Polerecky L."/>
            <person name="Flot J.-F."/>
            <person name="Brandt B.W."/>
            <person name="Braster M."/>
            <person name="Iturbe Espinoza P."/>
            <person name="Aerts J."/>
            <person name="Meima-Franke M."/>
            <person name="Piersma S.R."/>
            <person name="Bunduc C."/>
            <person name="Ummels R."/>
            <person name="Pain A."/>
            <person name="Fleming E.J."/>
            <person name="van der Wel N."/>
            <person name="Gherman V.D."/>
            <person name="Sarbu S.M."/>
            <person name="Bodelier P.L.E."/>
            <person name="Bitter W."/>
        </authorList>
    </citation>
    <scope>NUCLEOTIDE SEQUENCE</scope>
    <source>
        <strain evidence="3">Sulfur Cave</strain>
    </source>
</reference>
<dbReference type="PANTHER" id="PTHR43861">
    <property type="entry name" value="TRANS-ACONITATE 2-METHYLTRANSFERASE-RELATED"/>
    <property type="match status" value="1"/>
</dbReference>
<evidence type="ECO:0000256" key="1">
    <source>
        <dbReference type="ARBA" id="ARBA00022679"/>
    </source>
</evidence>
<dbReference type="Pfam" id="PF13649">
    <property type="entry name" value="Methyltransf_25"/>
    <property type="match status" value="1"/>
</dbReference>
<evidence type="ECO:0000313" key="3">
    <source>
        <dbReference type="EMBL" id="UQX11951.1"/>
    </source>
</evidence>
<accession>A0ABY4QMU3</accession>
<dbReference type="Proteomes" id="UP001056610">
    <property type="component" value="Chromosome"/>
</dbReference>
<dbReference type="EMBL" id="CP097320">
    <property type="protein sequence ID" value="UQX11951.1"/>
    <property type="molecule type" value="Genomic_DNA"/>
</dbReference>
<keyword evidence="3" id="KW-0489">Methyltransferase</keyword>
<protein>
    <submittedName>
        <fullName evidence="3">Methyltransferase domain-containing protein</fullName>
    </submittedName>
</protein>
<dbReference type="GO" id="GO:0032259">
    <property type="term" value="P:methylation"/>
    <property type="evidence" value="ECO:0007669"/>
    <property type="project" value="UniProtKB-KW"/>
</dbReference>
<dbReference type="CDD" id="cd02440">
    <property type="entry name" value="AdoMet_MTases"/>
    <property type="match status" value="1"/>
</dbReference>
<evidence type="ECO:0000259" key="2">
    <source>
        <dbReference type="Pfam" id="PF13649"/>
    </source>
</evidence>
<feature type="domain" description="Methyltransferase" evidence="2">
    <location>
        <begin position="38"/>
        <end position="131"/>
    </location>
</feature>
<name>A0ABY4QMU3_9MYCO</name>
<keyword evidence="4" id="KW-1185">Reference proteome</keyword>
<dbReference type="GO" id="GO:0008168">
    <property type="term" value="F:methyltransferase activity"/>
    <property type="evidence" value="ECO:0007669"/>
    <property type="project" value="UniProtKB-KW"/>
</dbReference>